<dbReference type="KEGG" id="cik:H0194_00210"/>
<evidence type="ECO:0000256" key="8">
    <source>
        <dbReference type="ARBA" id="ARBA00023065"/>
    </source>
</evidence>
<dbReference type="Gene3D" id="3.30.460.20">
    <property type="entry name" value="CorA soluble domain-like"/>
    <property type="match status" value="1"/>
</dbReference>
<keyword evidence="4 12" id="KW-1003">Cell membrane</keyword>
<dbReference type="AlphaFoldDB" id="A0A7G7CPM5"/>
<evidence type="ECO:0000256" key="2">
    <source>
        <dbReference type="ARBA" id="ARBA00009765"/>
    </source>
</evidence>
<keyword evidence="9 12" id="KW-0472">Membrane</keyword>
<gene>
    <name evidence="12 14" type="primary">corA</name>
    <name evidence="14" type="ORF">H0194_00210</name>
</gene>
<dbReference type="NCBIfam" id="TIGR00383">
    <property type="entry name" value="corA"/>
    <property type="match status" value="1"/>
</dbReference>
<dbReference type="Proteomes" id="UP000515743">
    <property type="component" value="Chromosome"/>
</dbReference>
<dbReference type="PANTHER" id="PTHR46494">
    <property type="entry name" value="CORA FAMILY METAL ION TRANSPORTER (EUROFUNG)"/>
    <property type="match status" value="1"/>
</dbReference>
<keyword evidence="5 12" id="KW-0812">Transmembrane</keyword>
<dbReference type="Pfam" id="PF01544">
    <property type="entry name" value="CorA"/>
    <property type="match status" value="1"/>
</dbReference>
<dbReference type="InterPro" id="IPR004488">
    <property type="entry name" value="Mg/Co-transport_prot_CorA"/>
</dbReference>
<accession>A0A7G7CPM5</accession>
<dbReference type="GO" id="GO:0015087">
    <property type="term" value="F:cobalt ion transmembrane transporter activity"/>
    <property type="evidence" value="ECO:0007669"/>
    <property type="project" value="UniProtKB-UniRule"/>
</dbReference>
<dbReference type="GO" id="GO:0005886">
    <property type="term" value="C:plasma membrane"/>
    <property type="evidence" value="ECO:0007669"/>
    <property type="project" value="UniProtKB-SubCell"/>
</dbReference>
<evidence type="ECO:0000256" key="5">
    <source>
        <dbReference type="ARBA" id="ARBA00022692"/>
    </source>
</evidence>
<reference evidence="14 15" key="1">
    <citation type="submission" date="2020-07" db="EMBL/GenBank/DDBJ databases">
        <title>Complete genome and description of Corynebacterium incognita strain Marseille-Q3630 sp. nov.</title>
        <authorList>
            <person name="Boxberger M."/>
        </authorList>
    </citation>
    <scope>NUCLEOTIDE SEQUENCE [LARGE SCALE GENOMIC DNA]</scope>
    <source>
        <strain evidence="14 15">Marseille-Q3630</strain>
    </source>
</reference>
<keyword evidence="8 12" id="KW-0406">Ion transport</keyword>
<evidence type="ECO:0000256" key="7">
    <source>
        <dbReference type="ARBA" id="ARBA00022989"/>
    </source>
</evidence>
<evidence type="ECO:0000256" key="12">
    <source>
        <dbReference type="RuleBase" id="RU362010"/>
    </source>
</evidence>
<dbReference type="SUPFAM" id="SSF143865">
    <property type="entry name" value="CorA soluble domain-like"/>
    <property type="match status" value="1"/>
</dbReference>
<proteinExistence type="inferred from homology"/>
<dbReference type="RefSeq" id="WP_185175915.1">
    <property type="nucleotide sequence ID" value="NZ_CP059404.1"/>
</dbReference>
<dbReference type="GO" id="GO:0050897">
    <property type="term" value="F:cobalt ion binding"/>
    <property type="evidence" value="ECO:0007669"/>
    <property type="project" value="TreeGrafter"/>
</dbReference>
<comment type="function">
    <text evidence="11">Mediates influx of magnesium ions. Alternates between open and closed states. Activated by low cytoplasmic Mg(2+) levels. Inactive when cytoplasmic Mg(2+) levels are high.</text>
</comment>
<evidence type="ECO:0000256" key="9">
    <source>
        <dbReference type="ARBA" id="ARBA00023136"/>
    </source>
</evidence>
<keyword evidence="3 12" id="KW-0813">Transport</keyword>
<evidence type="ECO:0000256" key="11">
    <source>
        <dbReference type="ARBA" id="ARBA00045497"/>
    </source>
</evidence>
<evidence type="ECO:0000313" key="14">
    <source>
        <dbReference type="EMBL" id="QNE89541.1"/>
    </source>
</evidence>
<evidence type="ECO:0000256" key="4">
    <source>
        <dbReference type="ARBA" id="ARBA00022475"/>
    </source>
</evidence>
<evidence type="ECO:0000256" key="13">
    <source>
        <dbReference type="SAM" id="MobiDB-lite"/>
    </source>
</evidence>
<dbReference type="GO" id="GO:0000287">
    <property type="term" value="F:magnesium ion binding"/>
    <property type="evidence" value="ECO:0007669"/>
    <property type="project" value="TreeGrafter"/>
</dbReference>
<comment type="subcellular location">
    <subcellularLocation>
        <location evidence="1">Cell membrane</location>
        <topology evidence="1">Multi-pass membrane protein</topology>
    </subcellularLocation>
    <subcellularLocation>
        <location evidence="12">Membrane</location>
        <topology evidence="12">Multi-pass membrane protein</topology>
    </subcellularLocation>
</comment>
<keyword evidence="7 12" id="KW-1133">Transmembrane helix</keyword>
<evidence type="ECO:0000256" key="1">
    <source>
        <dbReference type="ARBA" id="ARBA00004651"/>
    </source>
</evidence>
<dbReference type="InterPro" id="IPR002523">
    <property type="entry name" value="MgTranspt_CorA/ZnTranspt_ZntB"/>
</dbReference>
<evidence type="ECO:0000313" key="15">
    <source>
        <dbReference type="Proteomes" id="UP000515743"/>
    </source>
</evidence>
<dbReference type="CDD" id="cd12830">
    <property type="entry name" value="MtCorA-like"/>
    <property type="match status" value="1"/>
</dbReference>
<protein>
    <recommendedName>
        <fullName evidence="12">Magnesium transport protein CorA</fullName>
    </recommendedName>
</protein>
<feature type="transmembrane region" description="Helical" evidence="12">
    <location>
        <begin position="332"/>
        <end position="352"/>
    </location>
</feature>
<dbReference type="PANTHER" id="PTHR46494:SF1">
    <property type="entry name" value="CORA FAMILY METAL ION TRANSPORTER (EUROFUNG)"/>
    <property type="match status" value="1"/>
</dbReference>
<keyword evidence="15" id="KW-1185">Reference proteome</keyword>
<dbReference type="InterPro" id="IPR045863">
    <property type="entry name" value="CorA_TM1_TM2"/>
</dbReference>
<dbReference type="GO" id="GO:0015095">
    <property type="term" value="F:magnesium ion transmembrane transporter activity"/>
    <property type="evidence" value="ECO:0007669"/>
    <property type="project" value="UniProtKB-UniRule"/>
</dbReference>
<dbReference type="FunFam" id="1.20.58.340:FF:000004">
    <property type="entry name" value="Magnesium transport protein CorA"/>
    <property type="match status" value="1"/>
</dbReference>
<dbReference type="SUPFAM" id="SSF144083">
    <property type="entry name" value="Magnesium transport protein CorA, transmembrane region"/>
    <property type="match status" value="1"/>
</dbReference>
<organism evidence="14 15">
    <name type="scientific">Corynebacterium incognita</name>
    <dbReference type="NCBI Taxonomy" id="2754725"/>
    <lineage>
        <taxon>Bacteria</taxon>
        <taxon>Bacillati</taxon>
        <taxon>Actinomycetota</taxon>
        <taxon>Actinomycetes</taxon>
        <taxon>Mycobacteriales</taxon>
        <taxon>Corynebacteriaceae</taxon>
        <taxon>Corynebacterium</taxon>
    </lineage>
</organism>
<name>A0A7G7CPM5_9CORY</name>
<sequence length="358" mass="40498">MASIPQKILGRKNPKDNGDNAPRLRVPAERAIDNCRVFIDGAPLPGEYTPSAAIKAVADHGRGFVWVGLNEPDDHQMEKVSSEFGIHELIVEDAVVAHQRPKLERYDDQLFVVARSVNFRDHDEVTDTHDVVSTGEVQMLIGHNFIITVRHRAKYIDLPALLRNEQELSELGPIAAAWKVLDVLVDSYFDIARLLSVEVDEVEEEVFTPDNTLNIDRIYLYKREILEMKHAIDPLAPALKSMVSDNKDLIPKQIRSYLRDVYDHEMTVRDQVSAFDERLTSLIDASVAKVTMQQNSDMRTISAVVGMAAVPTLVAGIYGMNFDHMPELHAEFGYPIALLAMAIAVGAMWWWFRRNNWL</sequence>
<comment type="catalytic activity">
    <reaction evidence="10">
        <text>Mg(2+)(in) = Mg(2+)(out)</text>
        <dbReference type="Rhea" id="RHEA:29827"/>
        <dbReference type="ChEBI" id="CHEBI:18420"/>
    </reaction>
</comment>
<comment type="similarity">
    <text evidence="2 12">Belongs to the CorA metal ion transporter (MIT) (TC 1.A.35) family.</text>
</comment>
<feature type="region of interest" description="Disordered" evidence="13">
    <location>
        <begin position="1"/>
        <end position="25"/>
    </location>
</feature>
<dbReference type="InterPro" id="IPR045861">
    <property type="entry name" value="CorA_cytoplasmic_dom"/>
</dbReference>
<evidence type="ECO:0000256" key="6">
    <source>
        <dbReference type="ARBA" id="ARBA00022842"/>
    </source>
</evidence>
<keyword evidence="6 12" id="KW-0460">Magnesium</keyword>
<evidence type="ECO:0000256" key="10">
    <source>
        <dbReference type="ARBA" id="ARBA00034269"/>
    </source>
</evidence>
<evidence type="ECO:0000256" key="3">
    <source>
        <dbReference type="ARBA" id="ARBA00022448"/>
    </source>
</evidence>
<feature type="transmembrane region" description="Helical" evidence="12">
    <location>
        <begin position="301"/>
        <end position="320"/>
    </location>
</feature>
<dbReference type="Gene3D" id="1.20.58.340">
    <property type="entry name" value="Magnesium transport protein CorA, transmembrane region"/>
    <property type="match status" value="2"/>
</dbReference>
<dbReference type="EMBL" id="CP059404">
    <property type="protein sequence ID" value="QNE89541.1"/>
    <property type="molecule type" value="Genomic_DNA"/>
</dbReference>